<feature type="compositionally biased region" description="Low complexity" evidence="1">
    <location>
        <begin position="97"/>
        <end position="112"/>
    </location>
</feature>
<sequence length="202" mass="21594">DSNRILDQGKASTCPPPHEAHPKGRGAGSARRRARRRARETPRSSPRCCARNWGPTSNRGRKKSVPPRRRAAPRRARRLAAAATAPPQRRAPRTRARGAGAAARSRSAGAPPHRMGPAASAQGASGRGTLFPDHGLYSGLHTHTHTPHTHTRTHFFRVEATRAVARRGQAGEEARAAGSQSRCVGAREPPRRPGKSTGSLVG</sequence>
<comment type="caution">
    <text evidence="2">The sequence shown here is derived from an EMBL/GenBank/DDBJ whole genome shotgun (WGS) entry which is preliminary data.</text>
</comment>
<feature type="compositionally biased region" description="Low complexity" evidence="1">
    <location>
        <begin position="79"/>
        <end position="88"/>
    </location>
</feature>
<proteinExistence type="predicted"/>
<name>A0ABN9QH93_9DINO</name>
<feature type="region of interest" description="Disordered" evidence="1">
    <location>
        <begin position="1"/>
        <end position="151"/>
    </location>
</feature>
<protein>
    <submittedName>
        <fullName evidence="2">Uncharacterized protein</fullName>
    </submittedName>
</protein>
<keyword evidence="3" id="KW-1185">Reference proteome</keyword>
<feature type="non-terminal residue" evidence="2">
    <location>
        <position position="202"/>
    </location>
</feature>
<dbReference type="EMBL" id="CAUYUJ010003437">
    <property type="protein sequence ID" value="CAK0805359.1"/>
    <property type="molecule type" value="Genomic_DNA"/>
</dbReference>
<evidence type="ECO:0000313" key="2">
    <source>
        <dbReference type="EMBL" id="CAK0805359.1"/>
    </source>
</evidence>
<feature type="region of interest" description="Disordered" evidence="1">
    <location>
        <begin position="166"/>
        <end position="202"/>
    </location>
</feature>
<dbReference type="Proteomes" id="UP001189429">
    <property type="component" value="Unassembled WGS sequence"/>
</dbReference>
<evidence type="ECO:0000313" key="3">
    <source>
        <dbReference type="Proteomes" id="UP001189429"/>
    </source>
</evidence>
<evidence type="ECO:0000256" key="1">
    <source>
        <dbReference type="SAM" id="MobiDB-lite"/>
    </source>
</evidence>
<feature type="compositionally biased region" description="Basic residues" evidence="1">
    <location>
        <begin position="59"/>
        <end position="78"/>
    </location>
</feature>
<reference evidence="2" key="1">
    <citation type="submission" date="2023-10" db="EMBL/GenBank/DDBJ databases">
        <authorList>
            <person name="Chen Y."/>
            <person name="Shah S."/>
            <person name="Dougan E. K."/>
            <person name="Thang M."/>
            <person name="Chan C."/>
        </authorList>
    </citation>
    <scope>NUCLEOTIDE SEQUENCE [LARGE SCALE GENOMIC DNA]</scope>
</reference>
<feature type="non-terminal residue" evidence="2">
    <location>
        <position position="1"/>
    </location>
</feature>
<gene>
    <name evidence="2" type="ORF">PCOR1329_LOCUS11876</name>
</gene>
<organism evidence="2 3">
    <name type="scientific">Prorocentrum cordatum</name>
    <dbReference type="NCBI Taxonomy" id="2364126"/>
    <lineage>
        <taxon>Eukaryota</taxon>
        <taxon>Sar</taxon>
        <taxon>Alveolata</taxon>
        <taxon>Dinophyceae</taxon>
        <taxon>Prorocentrales</taxon>
        <taxon>Prorocentraceae</taxon>
        <taxon>Prorocentrum</taxon>
    </lineage>
</organism>
<accession>A0ABN9QH93</accession>
<feature type="compositionally biased region" description="Basic residues" evidence="1">
    <location>
        <begin position="142"/>
        <end position="151"/>
    </location>
</feature>